<accession>A0A5B2W258</accession>
<comment type="caution">
    <text evidence="1">The sequence shown here is derived from an EMBL/GenBank/DDBJ whole genome shotgun (WGS) entry which is preliminary data.</text>
</comment>
<proteinExistence type="predicted"/>
<dbReference type="Proteomes" id="UP000323142">
    <property type="component" value="Unassembled WGS sequence"/>
</dbReference>
<dbReference type="RefSeq" id="WP_149814975.1">
    <property type="nucleotide sequence ID" value="NZ_VUOA01000001.1"/>
</dbReference>
<reference evidence="1 2" key="2">
    <citation type="submission" date="2019-09" db="EMBL/GenBank/DDBJ databases">
        <authorList>
            <person name="Jin C."/>
        </authorList>
    </citation>
    <scope>NUCLEOTIDE SEQUENCE [LARGE SCALE GENOMIC DNA]</scope>
    <source>
        <strain evidence="1 2">BN140002</strain>
    </source>
</reference>
<dbReference type="EMBL" id="VUOA01000001">
    <property type="protein sequence ID" value="KAA2244319.1"/>
    <property type="molecule type" value="Genomic_DNA"/>
</dbReference>
<reference evidence="1 2" key="1">
    <citation type="submission" date="2019-09" db="EMBL/GenBank/DDBJ databases">
        <title>Salinarimonas rosea gen. nov., sp. nov., a new member of the a-2 subgroup of the Proteobacteria.</title>
        <authorList>
            <person name="Liu J."/>
        </authorList>
    </citation>
    <scope>NUCLEOTIDE SEQUENCE [LARGE SCALE GENOMIC DNA]</scope>
    <source>
        <strain evidence="1 2">BN140002</strain>
    </source>
</reference>
<dbReference type="AlphaFoldDB" id="A0A5B2W258"/>
<organism evidence="1 2">
    <name type="scientific">Salinarimonas soli</name>
    <dbReference type="NCBI Taxonomy" id="1638099"/>
    <lineage>
        <taxon>Bacteria</taxon>
        <taxon>Pseudomonadati</taxon>
        <taxon>Pseudomonadota</taxon>
        <taxon>Alphaproteobacteria</taxon>
        <taxon>Hyphomicrobiales</taxon>
        <taxon>Salinarimonadaceae</taxon>
        <taxon>Salinarimonas</taxon>
    </lineage>
</organism>
<protein>
    <submittedName>
        <fullName evidence="1">Uncharacterized protein</fullName>
    </submittedName>
</protein>
<evidence type="ECO:0000313" key="1">
    <source>
        <dbReference type="EMBL" id="KAA2244319.1"/>
    </source>
</evidence>
<evidence type="ECO:0000313" key="2">
    <source>
        <dbReference type="Proteomes" id="UP000323142"/>
    </source>
</evidence>
<gene>
    <name evidence="1" type="ORF">F0L46_00015</name>
</gene>
<name>A0A5B2W258_9HYPH</name>
<keyword evidence="2" id="KW-1185">Reference proteome</keyword>
<sequence>MQDHWLERIRLAVRVRWANTSRARMVLEALRHLTPHAGSPERWDALVELQLAAFGLHDVPDGEPGTEALVHRFAAAWLAFNETWSTAMAGDDELAADT</sequence>